<dbReference type="AlphaFoldDB" id="A0AAE0VH89"/>
<accession>A0AAE0VH89</accession>
<proteinExistence type="predicted"/>
<reference evidence="1" key="1">
    <citation type="journal article" date="2021" name="Genome Biol. Evol.">
        <title>A High-Quality Reference Genome for a Parasitic Bivalve with Doubly Uniparental Inheritance (Bivalvia: Unionida).</title>
        <authorList>
            <person name="Smith C.H."/>
        </authorList>
    </citation>
    <scope>NUCLEOTIDE SEQUENCE</scope>
    <source>
        <strain evidence="1">CHS0354</strain>
    </source>
</reference>
<organism evidence="1 2">
    <name type="scientific">Potamilus streckersoni</name>
    <dbReference type="NCBI Taxonomy" id="2493646"/>
    <lineage>
        <taxon>Eukaryota</taxon>
        <taxon>Metazoa</taxon>
        <taxon>Spiralia</taxon>
        <taxon>Lophotrochozoa</taxon>
        <taxon>Mollusca</taxon>
        <taxon>Bivalvia</taxon>
        <taxon>Autobranchia</taxon>
        <taxon>Heteroconchia</taxon>
        <taxon>Palaeoheterodonta</taxon>
        <taxon>Unionida</taxon>
        <taxon>Unionoidea</taxon>
        <taxon>Unionidae</taxon>
        <taxon>Ambleminae</taxon>
        <taxon>Lampsilini</taxon>
        <taxon>Potamilus</taxon>
    </lineage>
</organism>
<reference evidence="1" key="3">
    <citation type="submission" date="2023-05" db="EMBL/GenBank/DDBJ databases">
        <authorList>
            <person name="Smith C.H."/>
        </authorList>
    </citation>
    <scope>NUCLEOTIDE SEQUENCE</scope>
    <source>
        <strain evidence="1">CHS0354</strain>
        <tissue evidence="1">Mantle</tissue>
    </source>
</reference>
<reference evidence="1" key="2">
    <citation type="journal article" date="2021" name="Genome Biol. Evol.">
        <title>Developing a high-quality reference genome for a parasitic bivalve with doubly uniparental inheritance (Bivalvia: Unionida).</title>
        <authorList>
            <person name="Smith C.H."/>
        </authorList>
    </citation>
    <scope>NUCLEOTIDE SEQUENCE</scope>
    <source>
        <strain evidence="1">CHS0354</strain>
        <tissue evidence="1">Mantle</tissue>
    </source>
</reference>
<name>A0AAE0VH89_9BIVA</name>
<gene>
    <name evidence="1" type="ORF">CHS0354_015237</name>
</gene>
<evidence type="ECO:0000313" key="1">
    <source>
        <dbReference type="EMBL" id="KAK3578188.1"/>
    </source>
</evidence>
<keyword evidence="2" id="KW-1185">Reference proteome</keyword>
<evidence type="ECO:0000313" key="2">
    <source>
        <dbReference type="Proteomes" id="UP001195483"/>
    </source>
</evidence>
<dbReference type="EMBL" id="JAEAOA010000944">
    <property type="protein sequence ID" value="KAK3578188.1"/>
    <property type="molecule type" value="Genomic_DNA"/>
</dbReference>
<comment type="caution">
    <text evidence="1">The sequence shown here is derived from an EMBL/GenBank/DDBJ whole genome shotgun (WGS) entry which is preliminary data.</text>
</comment>
<dbReference type="Proteomes" id="UP001195483">
    <property type="component" value="Unassembled WGS sequence"/>
</dbReference>
<sequence length="122" mass="14013">MPEVWMPKQMLYGEHGSVSMQHIKSSLTVSLRNMHIKTTSAAQSHQYKNQAEKRAYNKVRGISTSNSVATLGWSTYRRISRALTDLTSSLQTHLSSAEKRRFGLLVKHLSKLQTFWIRIHTK</sequence>
<protein>
    <submittedName>
        <fullName evidence="1">Uncharacterized protein</fullName>
    </submittedName>
</protein>